<protein>
    <submittedName>
        <fullName evidence="2">Uncharacterized protein</fullName>
    </submittedName>
</protein>
<accession>A0A1I1N6E5</accession>
<evidence type="ECO:0000256" key="1">
    <source>
        <dbReference type="SAM" id="SignalP"/>
    </source>
</evidence>
<organism evidence="2 3">
    <name type="scientific">Zunongwangia mangrovi</name>
    <dbReference type="NCBI Taxonomy" id="1334022"/>
    <lineage>
        <taxon>Bacteria</taxon>
        <taxon>Pseudomonadati</taxon>
        <taxon>Bacteroidota</taxon>
        <taxon>Flavobacteriia</taxon>
        <taxon>Flavobacteriales</taxon>
        <taxon>Flavobacteriaceae</taxon>
        <taxon>Zunongwangia</taxon>
    </lineage>
</organism>
<gene>
    <name evidence="2" type="ORF">SAMN04487907_11512</name>
</gene>
<evidence type="ECO:0000313" key="3">
    <source>
        <dbReference type="Proteomes" id="UP000199438"/>
    </source>
</evidence>
<keyword evidence="3" id="KW-1185">Reference proteome</keyword>
<feature type="signal peptide" evidence="1">
    <location>
        <begin position="1"/>
        <end position="18"/>
    </location>
</feature>
<dbReference type="RefSeq" id="WP_092545077.1">
    <property type="nucleotide sequence ID" value="NZ_FOKV01000015.1"/>
</dbReference>
<dbReference type="AlphaFoldDB" id="A0A1I1N6E5"/>
<dbReference type="OrthoDB" id="1376102at2"/>
<sequence>MKNYFSLILLLFIAKTWAQDVHFEVTYLPNHSYLLSKTERTTSIVDLEASEEIYEALETQGIKIPIVEKESSTLKSITTTGDRENDKIPVKGEFLEFSQAKQLESSSFYGFFHEKRVHVDSLSSDILSKEQKQSITIGIQSVLNAIYFPDKKMNIGDTLVEKTKLNYPVGETTIPLSLTTIYKLKATNAEKSFFDIIMKYDFMTEIEGFKTQASGSGIGSVVYDIKNKFITQMLLDTEVLMDFNQDGMLFHASVTTELDQTVEVKSTKTNP</sequence>
<keyword evidence="1" id="KW-0732">Signal</keyword>
<dbReference type="Proteomes" id="UP000199438">
    <property type="component" value="Unassembled WGS sequence"/>
</dbReference>
<feature type="chain" id="PRO_5011738673" evidence="1">
    <location>
        <begin position="19"/>
        <end position="271"/>
    </location>
</feature>
<name>A0A1I1N6E5_9FLAO</name>
<evidence type="ECO:0000313" key="2">
    <source>
        <dbReference type="EMBL" id="SFC92762.1"/>
    </source>
</evidence>
<dbReference type="EMBL" id="FOKV01000015">
    <property type="protein sequence ID" value="SFC92762.1"/>
    <property type="molecule type" value="Genomic_DNA"/>
</dbReference>
<proteinExistence type="predicted"/>
<reference evidence="3" key="1">
    <citation type="submission" date="2016-10" db="EMBL/GenBank/DDBJ databases">
        <authorList>
            <person name="Varghese N."/>
            <person name="Submissions S."/>
        </authorList>
    </citation>
    <scope>NUCLEOTIDE SEQUENCE [LARGE SCALE GENOMIC DNA]</scope>
    <source>
        <strain evidence="3">DSM 24499</strain>
    </source>
</reference>